<organism evidence="2 3">
    <name type="scientific">Karstenula rhodostoma CBS 690.94</name>
    <dbReference type="NCBI Taxonomy" id="1392251"/>
    <lineage>
        <taxon>Eukaryota</taxon>
        <taxon>Fungi</taxon>
        <taxon>Dikarya</taxon>
        <taxon>Ascomycota</taxon>
        <taxon>Pezizomycotina</taxon>
        <taxon>Dothideomycetes</taxon>
        <taxon>Pleosporomycetidae</taxon>
        <taxon>Pleosporales</taxon>
        <taxon>Massarineae</taxon>
        <taxon>Didymosphaeriaceae</taxon>
        <taxon>Karstenula</taxon>
    </lineage>
</organism>
<keyword evidence="1" id="KW-0732">Signal</keyword>
<dbReference type="EMBL" id="MU001499">
    <property type="protein sequence ID" value="KAF2445910.1"/>
    <property type="molecule type" value="Genomic_DNA"/>
</dbReference>
<evidence type="ECO:0000313" key="2">
    <source>
        <dbReference type="EMBL" id="KAF2445910.1"/>
    </source>
</evidence>
<evidence type="ECO:0000256" key="1">
    <source>
        <dbReference type="SAM" id="SignalP"/>
    </source>
</evidence>
<keyword evidence="3" id="KW-1185">Reference proteome</keyword>
<protein>
    <submittedName>
        <fullName evidence="2">Uncharacterized protein</fullName>
    </submittedName>
</protein>
<evidence type="ECO:0000313" key="3">
    <source>
        <dbReference type="Proteomes" id="UP000799764"/>
    </source>
</evidence>
<name>A0A9P4UD87_9PLEO</name>
<gene>
    <name evidence="2" type="ORF">P171DRAFT_520626</name>
</gene>
<dbReference type="InterPro" id="IPR024078">
    <property type="entry name" value="LmbE-like_dom_sf"/>
</dbReference>
<dbReference type="AlphaFoldDB" id="A0A9P4UD87"/>
<feature type="signal peptide" evidence="1">
    <location>
        <begin position="1"/>
        <end position="21"/>
    </location>
</feature>
<proteinExistence type="predicted"/>
<dbReference type="Proteomes" id="UP000799764">
    <property type="component" value="Unassembled WGS sequence"/>
</dbReference>
<reference evidence="2" key="1">
    <citation type="journal article" date="2020" name="Stud. Mycol.">
        <title>101 Dothideomycetes genomes: a test case for predicting lifestyles and emergence of pathogens.</title>
        <authorList>
            <person name="Haridas S."/>
            <person name="Albert R."/>
            <person name="Binder M."/>
            <person name="Bloem J."/>
            <person name="Labutti K."/>
            <person name="Salamov A."/>
            <person name="Andreopoulos B."/>
            <person name="Baker S."/>
            <person name="Barry K."/>
            <person name="Bills G."/>
            <person name="Bluhm B."/>
            <person name="Cannon C."/>
            <person name="Castanera R."/>
            <person name="Culley D."/>
            <person name="Daum C."/>
            <person name="Ezra D."/>
            <person name="Gonzalez J."/>
            <person name="Henrissat B."/>
            <person name="Kuo A."/>
            <person name="Liang C."/>
            <person name="Lipzen A."/>
            <person name="Lutzoni F."/>
            <person name="Magnuson J."/>
            <person name="Mondo S."/>
            <person name="Nolan M."/>
            <person name="Ohm R."/>
            <person name="Pangilinan J."/>
            <person name="Park H.-J."/>
            <person name="Ramirez L."/>
            <person name="Alfaro M."/>
            <person name="Sun H."/>
            <person name="Tritt A."/>
            <person name="Yoshinaga Y."/>
            <person name="Zwiers L.-H."/>
            <person name="Turgeon B."/>
            <person name="Goodwin S."/>
            <person name="Spatafora J."/>
            <person name="Crous P."/>
            <person name="Grigoriev I."/>
        </authorList>
    </citation>
    <scope>NUCLEOTIDE SEQUENCE</scope>
    <source>
        <strain evidence="2">CBS 690.94</strain>
    </source>
</reference>
<accession>A0A9P4UD87</accession>
<sequence length="319" mass="35771">MFVSIYVYGLLQLLAACAVSAIGLIEVANLADLGEDYNCPGGNVYFVAHPVDALLYQNPDLYHDLHTFKCTTVVMLTAGDRGVKDTNFIDSLERGLQSSYNIMAGAPVNQTGWDGVKVICGDALITLRYPRDAKGLLLIYLRFPDGGSDGQGYKETGQVSLKKLYESRIQNITSTDGETTYNLDGLKHLISIILQWKSPNFIRTLDHITPIAKDGEYTAEHADHSVSARIVHDVIKEYKIPGHVTSYGGNLIRNFNITLETQSEDFSVKVRAYLEYAQYDKDMCKLYSECFKHSGLMPKEVPDDVKYTVQYLDREYYVT</sequence>
<dbReference type="Gene3D" id="3.40.50.10320">
    <property type="entry name" value="LmbE-like"/>
    <property type="match status" value="1"/>
</dbReference>
<comment type="caution">
    <text evidence="2">The sequence shown here is derived from an EMBL/GenBank/DDBJ whole genome shotgun (WGS) entry which is preliminary data.</text>
</comment>
<feature type="chain" id="PRO_5040462996" evidence="1">
    <location>
        <begin position="22"/>
        <end position="319"/>
    </location>
</feature>
<dbReference type="OrthoDB" id="203440at2759"/>